<feature type="chain" id="PRO_5045691325" evidence="1">
    <location>
        <begin position="30"/>
        <end position="110"/>
    </location>
</feature>
<comment type="caution">
    <text evidence="2">The sequence shown here is derived from an EMBL/GenBank/DDBJ whole genome shotgun (WGS) entry which is preliminary data.</text>
</comment>
<dbReference type="RefSeq" id="WP_380794464.1">
    <property type="nucleotide sequence ID" value="NZ_JBHRVU010000004.1"/>
</dbReference>
<name>A0ABV7NBX8_9SPHN</name>
<gene>
    <name evidence="2" type="ORF">ACFOKF_07310</name>
</gene>
<proteinExistence type="predicted"/>
<keyword evidence="3" id="KW-1185">Reference proteome</keyword>
<keyword evidence="1" id="KW-0732">Signal</keyword>
<protein>
    <submittedName>
        <fullName evidence="2">Uncharacterized protein</fullName>
    </submittedName>
</protein>
<reference evidence="3" key="1">
    <citation type="journal article" date="2019" name="Int. J. Syst. Evol. Microbiol.">
        <title>The Global Catalogue of Microorganisms (GCM) 10K type strain sequencing project: providing services to taxonomists for standard genome sequencing and annotation.</title>
        <authorList>
            <consortium name="The Broad Institute Genomics Platform"/>
            <consortium name="The Broad Institute Genome Sequencing Center for Infectious Disease"/>
            <person name="Wu L."/>
            <person name="Ma J."/>
        </authorList>
    </citation>
    <scope>NUCLEOTIDE SEQUENCE [LARGE SCALE GENOMIC DNA]</scope>
    <source>
        <strain evidence="3">CCM 7491</strain>
    </source>
</reference>
<evidence type="ECO:0000313" key="2">
    <source>
        <dbReference type="EMBL" id="MFC3441006.1"/>
    </source>
</evidence>
<evidence type="ECO:0000256" key="1">
    <source>
        <dbReference type="SAM" id="SignalP"/>
    </source>
</evidence>
<feature type="signal peptide" evidence="1">
    <location>
        <begin position="1"/>
        <end position="29"/>
    </location>
</feature>
<evidence type="ECO:0000313" key="3">
    <source>
        <dbReference type="Proteomes" id="UP001595681"/>
    </source>
</evidence>
<dbReference type="EMBL" id="JBHRVU010000004">
    <property type="protein sequence ID" value="MFC3441006.1"/>
    <property type="molecule type" value="Genomic_DNA"/>
</dbReference>
<organism evidence="2 3">
    <name type="scientific">Sphingobium rhizovicinum</name>
    <dbReference type="NCBI Taxonomy" id="432308"/>
    <lineage>
        <taxon>Bacteria</taxon>
        <taxon>Pseudomonadati</taxon>
        <taxon>Pseudomonadota</taxon>
        <taxon>Alphaproteobacteria</taxon>
        <taxon>Sphingomonadales</taxon>
        <taxon>Sphingomonadaceae</taxon>
        <taxon>Sphingobium</taxon>
    </lineage>
</organism>
<accession>A0ABV7NBX8</accession>
<dbReference type="Proteomes" id="UP001595681">
    <property type="component" value="Unassembled WGS sequence"/>
</dbReference>
<sequence>MPEVKSSAKLAAVALMLVAGVTVSTPSFAQLKLQNSPIRVQVGNGSTLLGSSKPDSGIGVSILSNQVGTHNGTSIRLLGDETIAGLNTNLLGVNGNPETTLLLSLNPTKK</sequence>